<evidence type="ECO:0000313" key="3">
    <source>
        <dbReference type="Proteomes" id="UP000523000"/>
    </source>
</evidence>
<dbReference type="EMBL" id="JACHVS010000001">
    <property type="protein sequence ID" value="MBB2994132.1"/>
    <property type="molecule type" value="Genomic_DNA"/>
</dbReference>
<gene>
    <name evidence="2" type="ORF">E9229_000323</name>
</gene>
<feature type="domain" description="Ketopantoate reductase N-terminal" evidence="1">
    <location>
        <begin position="3"/>
        <end position="147"/>
    </location>
</feature>
<accession>A0A839QLR4</accession>
<evidence type="ECO:0000313" key="2">
    <source>
        <dbReference type="EMBL" id="MBB2994132.1"/>
    </source>
</evidence>
<dbReference type="Gene3D" id="3.40.50.720">
    <property type="entry name" value="NAD(P)-binding Rossmann-like Domain"/>
    <property type="match status" value="1"/>
</dbReference>
<dbReference type="AlphaFoldDB" id="A0A839QLR4"/>
<protein>
    <submittedName>
        <fullName evidence="2">2-dehydropantoate 2-reductase</fullName>
        <ecNumber evidence="2">1.1.1.169</ecNumber>
    </submittedName>
</protein>
<sequence>MRVLVFGAGVIGRIYAARLAATGHQVSILARGAKAEQLRESGITLQRGHTAAEAIYPAVLETPQEAGEFDVAFVAIRRDQVGDALADIATVRARIIVSLVNLPLGLAGFGAAVGSERFIPGFPGVAGSLDRKGTLHYLELAQQPTILGNVGGPAGGVEEVGGLLRSAGMKFRTAEDMATWMQSHAVFISAFESAIVATPGGVVSLAADRKATRNAVAAVREGLRALEARGTRAAPAAVRLIFLSLPLWFATAYWRRQLAGDLGRLGLEPHAVATRHTELTQLQDDVLQLMAGTPTPRLDALFNAAR</sequence>
<keyword evidence="3" id="KW-1185">Reference proteome</keyword>
<dbReference type="GO" id="GO:0008677">
    <property type="term" value="F:2-dehydropantoate 2-reductase activity"/>
    <property type="evidence" value="ECO:0007669"/>
    <property type="project" value="UniProtKB-EC"/>
</dbReference>
<dbReference type="Proteomes" id="UP000523000">
    <property type="component" value="Unassembled WGS sequence"/>
</dbReference>
<comment type="caution">
    <text evidence="2">The sequence shown here is derived from an EMBL/GenBank/DDBJ whole genome shotgun (WGS) entry which is preliminary data.</text>
</comment>
<dbReference type="SUPFAM" id="SSF51735">
    <property type="entry name" value="NAD(P)-binding Rossmann-fold domains"/>
    <property type="match status" value="1"/>
</dbReference>
<organism evidence="2 3">
    <name type="scientific">Paeniglutamicibacter cryotolerans</name>
    <dbReference type="NCBI Taxonomy" id="670079"/>
    <lineage>
        <taxon>Bacteria</taxon>
        <taxon>Bacillati</taxon>
        <taxon>Actinomycetota</taxon>
        <taxon>Actinomycetes</taxon>
        <taxon>Micrococcales</taxon>
        <taxon>Micrococcaceae</taxon>
        <taxon>Paeniglutamicibacter</taxon>
    </lineage>
</organism>
<dbReference type="InterPro" id="IPR036291">
    <property type="entry name" value="NAD(P)-bd_dom_sf"/>
</dbReference>
<reference evidence="2 3" key="1">
    <citation type="submission" date="2020-08" db="EMBL/GenBank/DDBJ databases">
        <title>Sequencing the genomes of 1000 actinobacteria strains.</title>
        <authorList>
            <person name="Klenk H.-P."/>
        </authorList>
    </citation>
    <scope>NUCLEOTIDE SEQUENCE [LARGE SCALE GENOMIC DNA]</scope>
    <source>
        <strain evidence="2 3">DSM 22826</strain>
    </source>
</reference>
<keyword evidence="2" id="KW-0560">Oxidoreductase</keyword>
<dbReference type="Pfam" id="PF02558">
    <property type="entry name" value="ApbA"/>
    <property type="match status" value="1"/>
</dbReference>
<proteinExistence type="predicted"/>
<dbReference type="InterPro" id="IPR013332">
    <property type="entry name" value="KPR_N"/>
</dbReference>
<dbReference type="RefSeq" id="WP_183509506.1">
    <property type="nucleotide sequence ID" value="NZ_BAABGK010000112.1"/>
</dbReference>
<name>A0A839QLR4_9MICC</name>
<dbReference type="EC" id="1.1.1.169" evidence="2"/>
<evidence type="ECO:0000259" key="1">
    <source>
        <dbReference type="Pfam" id="PF02558"/>
    </source>
</evidence>